<accession>B1XZ70</accession>
<reference evidence="1 2" key="1">
    <citation type="submission" date="2008-03" db="EMBL/GenBank/DDBJ databases">
        <title>Complete sequence of Leptothrix cholodnii SP-6.</title>
        <authorList>
            <consortium name="US DOE Joint Genome Institute"/>
            <person name="Copeland A."/>
            <person name="Lucas S."/>
            <person name="Lapidus A."/>
            <person name="Glavina del Rio T."/>
            <person name="Dalin E."/>
            <person name="Tice H."/>
            <person name="Bruce D."/>
            <person name="Goodwin L."/>
            <person name="Pitluck S."/>
            <person name="Chertkov O."/>
            <person name="Brettin T."/>
            <person name="Detter J.C."/>
            <person name="Han C."/>
            <person name="Kuske C.R."/>
            <person name="Schmutz J."/>
            <person name="Larimer F."/>
            <person name="Land M."/>
            <person name="Hauser L."/>
            <person name="Kyrpides N."/>
            <person name="Lykidis A."/>
            <person name="Emerson D."/>
            <person name="Richardson P."/>
        </authorList>
    </citation>
    <scope>NUCLEOTIDE SEQUENCE [LARGE SCALE GENOMIC DNA]</scope>
    <source>
        <strain evidence="2">ATCC 51168 / LMG 8142 / SP-6</strain>
    </source>
</reference>
<sequence>MNTAKQHISPLKASTPRTVPVLASNDLADMQRLTIREVSVLVGRSASNIRELIAEKRFPAADYRDGPRCVRWSAGLVKRWLAQTTTQGPK</sequence>
<dbReference type="Proteomes" id="UP000001693">
    <property type="component" value="Chromosome"/>
</dbReference>
<dbReference type="KEGG" id="lch:Lcho_2978"/>
<keyword evidence="2" id="KW-1185">Reference proteome</keyword>
<dbReference type="STRING" id="395495.Lcho_2978"/>
<dbReference type="eggNOG" id="COG3311">
    <property type="taxonomic scope" value="Bacteria"/>
</dbReference>
<gene>
    <name evidence="1" type="ordered locus">Lcho_2978</name>
</gene>
<dbReference type="EMBL" id="CP001013">
    <property type="protein sequence ID" value="ACB35240.1"/>
    <property type="molecule type" value="Genomic_DNA"/>
</dbReference>
<proteinExistence type="predicted"/>
<dbReference type="AlphaFoldDB" id="B1XZ70"/>
<protein>
    <submittedName>
        <fullName evidence="1">Phage transcriptional regulator, AlpA</fullName>
    </submittedName>
</protein>
<dbReference type="HOGENOM" id="CLU_2437226_0_0_4"/>
<name>B1XZ70_LEPCP</name>
<evidence type="ECO:0000313" key="1">
    <source>
        <dbReference type="EMBL" id="ACB35240.1"/>
    </source>
</evidence>
<organism evidence="1 2">
    <name type="scientific">Leptothrix cholodnii (strain ATCC 51168 / LMG 8142 / SP-6)</name>
    <name type="common">Leptothrix discophora (strain SP-6)</name>
    <dbReference type="NCBI Taxonomy" id="395495"/>
    <lineage>
        <taxon>Bacteria</taxon>
        <taxon>Pseudomonadati</taxon>
        <taxon>Pseudomonadota</taxon>
        <taxon>Betaproteobacteria</taxon>
        <taxon>Burkholderiales</taxon>
        <taxon>Sphaerotilaceae</taxon>
        <taxon>Leptothrix</taxon>
    </lineage>
</organism>
<evidence type="ECO:0000313" key="2">
    <source>
        <dbReference type="Proteomes" id="UP000001693"/>
    </source>
</evidence>